<dbReference type="AlphaFoldDB" id="A0A4Y9Z1A7"/>
<keyword evidence="2" id="KW-0479">Metal-binding</keyword>
<dbReference type="NCBIfam" id="TIGR00486">
    <property type="entry name" value="YbgI_SA1388"/>
    <property type="match status" value="1"/>
</dbReference>
<dbReference type="GO" id="GO:0046872">
    <property type="term" value="F:metal ion binding"/>
    <property type="evidence" value="ECO:0007669"/>
    <property type="project" value="UniProtKB-KW"/>
</dbReference>
<protein>
    <recommendedName>
        <fullName evidence="5">Dinuclear metal center YbgI/SA1388 family protein</fullName>
    </recommendedName>
</protein>
<dbReference type="InterPro" id="IPR036069">
    <property type="entry name" value="DUF34/NIF3_sf"/>
</dbReference>
<organism evidence="3 4">
    <name type="scientific">Rhodofomes roseus</name>
    <dbReference type="NCBI Taxonomy" id="34475"/>
    <lineage>
        <taxon>Eukaryota</taxon>
        <taxon>Fungi</taxon>
        <taxon>Dikarya</taxon>
        <taxon>Basidiomycota</taxon>
        <taxon>Agaricomycotina</taxon>
        <taxon>Agaricomycetes</taxon>
        <taxon>Polyporales</taxon>
        <taxon>Rhodofomes</taxon>
    </lineage>
</organism>
<comment type="caution">
    <text evidence="3">The sequence shown here is derived from an EMBL/GenBank/DDBJ whole genome shotgun (WGS) entry which is preliminary data.</text>
</comment>
<dbReference type="EMBL" id="SEKV01000027">
    <property type="protein sequence ID" value="TFY68596.1"/>
    <property type="molecule type" value="Genomic_DNA"/>
</dbReference>
<evidence type="ECO:0000256" key="1">
    <source>
        <dbReference type="ARBA" id="ARBA00006964"/>
    </source>
</evidence>
<comment type="similarity">
    <text evidence="1">Belongs to the GTP cyclohydrolase I type 2/NIF3 family.</text>
</comment>
<feature type="binding site" evidence="2">
    <location>
        <position position="86"/>
    </location>
    <ligand>
        <name>a divalent metal cation</name>
        <dbReference type="ChEBI" id="CHEBI:60240"/>
        <label>1</label>
    </ligand>
</feature>
<feature type="binding site" evidence="2">
    <location>
        <position position="254"/>
    </location>
    <ligand>
        <name>a divalent metal cation</name>
        <dbReference type="ChEBI" id="CHEBI:60240"/>
        <label>1</label>
    </ligand>
</feature>
<evidence type="ECO:0000256" key="2">
    <source>
        <dbReference type="PIRSR" id="PIRSR602678-1"/>
    </source>
</evidence>
<dbReference type="GO" id="GO:0005739">
    <property type="term" value="C:mitochondrion"/>
    <property type="evidence" value="ECO:0007669"/>
    <property type="project" value="TreeGrafter"/>
</dbReference>
<evidence type="ECO:0000313" key="4">
    <source>
        <dbReference type="Proteomes" id="UP000298390"/>
    </source>
</evidence>
<dbReference type="Proteomes" id="UP000298390">
    <property type="component" value="Unassembled WGS sequence"/>
</dbReference>
<dbReference type="InterPro" id="IPR002678">
    <property type="entry name" value="DUF34/NIF3"/>
</dbReference>
<feature type="binding site" evidence="2">
    <location>
        <position position="250"/>
    </location>
    <ligand>
        <name>a divalent metal cation</name>
        <dbReference type="ChEBI" id="CHEBI:60240"/>
        <label>1</label>
    </ligand>
</feature>
<evidence type="ECO:0008006" key="5">
    <source>
        <dbReference type="Google" id="ProtNLM"/>
    </source>
</evidence>
<reference evidence="3 4" key="1">
    <citation type="submission" date="2019-01" db="EMBL/GenBank/DDBJ databases">
        <title>Genome sequencing of the rare red list fungi Fomitopsis rosea.</title>
        <authorList>
            <person name="Buettner E."/>
            <person name="Kellner H."/>
        </authorList>
    </citation>
    <scope>NUCLEOTIDE SEQUENCE [LARGE SCALE GENOMIC DNA]</scope>
    <source>
        <strain evidence="3 4">DSM 105464</strain>
    </source>
</reference>
<feature type="binding site" evidence="2">
    <location>
        <position position="124"/>
    </location>
    <ligand>
        <name>a divalent metal cation</name>
        <dbReference type="ChEBI" id="CHEBI:60240"/>
        <label>1</label>
    </ligand>
</feature>
<gene>
    <name evidence="3" type="ORF">EVJ58_g920</name>
</gene>
<dbReference type="Pfam" id="PF01784">
    <property type="entry name" value="DUF34_NIF3"/>
    <property type="match status" value="1"/>
</dbReference>
<sequence length="291" mass="31680">MSIVKTICAALERIAPIRLAEKWDNVGLLLEAPLTRPQANRILLTIEYGTPRCSMRIPLANPYFSLTPAVVTEALDTPTAFIVSYHPTIFHPLKSLTLSNPLQASILRCATAGISVYSPHTSLDSFVGGINDWLCLGLNDQAVPKSEHISYIGEDKEGLGGLGRIITFPHPVSMNELQRRVKAHLKLEHIQVGYTAARDLSTVRSVAVCAGSGGSVLLGVDADVYFTGEMAHHEVLAALGTGHNVLLCGHTNTERGFLPVLAEHLKRQLTNELPNFEIHVSKEDHHPLVIV</sequence>
<dbReference type="PANTHER" id="PTHR13799:SF13">
    <property type="entry name" value="NIF3-LIKE PROTEIN 1"/>
    <property type="match status" value="1"/>
</dbReference>
<evidence type="ECO:0000313" key="3">
    <source>
        <dbReference type="EMBL" id="TFY68596.1"/>
    </source>
</evidence>
<dbReference type="Gene3D" id="3.40.1390.30">
    <property type="entry name" value="NIF3 (NGG1p interacting factor 3)-like"/>
    <property type="match status" value="2"/>
</dbReference>
<dbReference type="PANTHER" id="PTHR13799">
    <property type="entry name" value="NGG1 INTERACTING FACTOR 3"/>
    <property type="match status" value="1"/>
</dbReference>
<proteinExistence type="inferred from homology"/>
<dbReference type="SUPFAM" id="SSF102705">
    <property type="entry name" value="NIF3 (NGG1p interacting factor 3)-like"/>
    <property type="match status" value="1"/>
</dbReference>
<dbReference type="STRING" id="34475.A0A4Y9Z1A7"/>
<accession>A0A4Y9Z1A7</accession>
<dbReference type="FunFam" id="3.40.1390.30:FF:000001">
    <property type="entry name" value="GTP cyclohydrolase 1 type 2"/>
    <property type="match status" value="1"/>
</dbReference>
<name>A0A4Y9Z1A7_9APHY</name>